<dbReference type="InterPro" id="IPR001736">
    <property type="entry name" value="PLipase_D/transphosphatidylase"/>
</dbReference>
<dbReference type="CDD" id="cd09159">
    <property type="entry name" value="PLDc_ybhO_like_2"/>
    <property type="match status" value="1"/>
</dbReference>
<name>A0A4R1F3C3_9GAMM</name>
<feature type="domain" description="PLD phosphodiesterase" evidence="1">
    <location>
        <begin position="286"/>
        <end position="312"/>
    </location>
</feature>
<reference evidence="2 3" key="1">
    <citation type="submission" date="2019-03" db="EMBL/GenBank/DDBJ databases">
        <title>Genomic Encyclopedia of Type Strains, Phase IV (KMG-IV): sequencing the most valuable type-strain genomes for metagenomic binning, comparative biology and taxonomic classification.</title>
        <authorList>
            <person name="Goeker M."/>
        </authorList>
    </citation>
    <scope>NUCLEOTIDE SEQUENCE [LARGE SCALE GENOMIC DNA]</scope>
    <source>
        <strain evidence="2 3">DSM 24830</strain>
    </source>
</reference>
<dbReference type="PROSITE" id="PS50035">
    <property type="entry name" value="PLD"/>
    <property type="match status" value="2"/>
</dbReference>
<protein>
    <submittedName>
        <fullName evidence="2">Phosphatidylserine/phosphatidylglycerophosphate/ cardiolipin synthase-like enzyme</fullName>
    </submittedName>
</protein>
<dbReference type="GO" id="GO:0016020">
    <property type="term" value="C:membrane"/>
    <property type="evidence" value="ECO:0007669"/>
    <property type="project" value="TreeGrafter"/>
</dbReference>
<dbReference type="AlphaFoldDB" id="A0A4R1F3C3"/>
<evidence type="ECO:0000313" key="2">
    <source>
        <dbReference type="EMBL" id="TCJ88726.1"/>
    </source>
</evidence>
<dbReference type="RefSeq" id="WP_131904403.1">
    <property type="nucleotide sequence ID" value="NZ_BAAAFU010000008.1"/>
</dbReference>
<dbReference type="Pfam" id="PF13091">
    <property type="entry name" value="PLDc_2"/>
    <property type="match status" value="2"/>
</dbReference>
<organism evidence="2 3">
    <name type="scientific">Cocleimonas flava</name>
    <dbReference type="NCBI Taxonomy" id="634765"/>
    <lineage>
        <taxon>Bacteria</taxon>
        <taxon>Pseudomonadati</taxon>
        <taxon>Pseudomonadota</taxon>
        <taxon>Gammaproteobacteria</taxon>
        <taxon>Thiotrichales</taxon>
        <taxon>Thiotrichaceae</taxon>
        <taxon>Cocleimonas</taxon>
    </lineage>
</organism>
<dbReference type="EMBL" id="SMFQ01000002">
    <property type="protein sequence ID" value="TCJ88726.1"/>
    <property type="molecule type" value="Genomic_DNA"/>
</dbReference>
<dbReference type="PANTHER" id="PTHR21248:SF23">
    <property type="entry name" value="CARDIOLIPIN SYNTHASE B"/>
    <property type="match status" value="1"/>
</dbReference>
<evidence type="ECO:0000313" key="3">
    <source>
        <dbReference type="Proteomes" id="UP000294887"/>
    </source>
</evidence>
<dbReference type="OrthoDB" id="9762009at2"/>
<dbReference type="SUPFAM" id="SSF56024">
    <property type="entry name" value="Phospholipase D/nuclease"/>
    <property type="match status" value="2"/>
</dbReference>
<proteinExistence type="predicted"/>
<accession>A0A4R1F3C3</accession>
<sequence>MKHKHSQETFPWREGHSIEFLIDGEQFFPAMLKAIEKAENYVLMEMYLFESGEVANKFINAFSNAALRGVCVQLLVDGYGAKALSSKDRERLTSSGVQLAFYNPLSFKTLKGLKNNLKRTHRKYLIIDGESVFVGGAGITDHFYGDNAWRETVVDIKGKVISDWHTLFLDMFSQWSGQPVPAAIEPGSIDNDILGRLSYTSGGEKLEIKRVLLNRMNKCQSRVWFASAYFIPSRKVRKALRRAALRGNDVRLLLPGPVTDHPSVRYASRRYYARLLRFGVRIYEYQGRFTHTKMVLVDDWYTIGSSNVDRWNFRWNLEANLEVRSKQSAEIARKVLEDDFENCEEIHYKLWVNRSKIQRFKEWLWGKVDLWMTRNL</sequence>
<dbReference type="PANTHER" id="PTHR21248">
    <property type="entry name" value="CARDIOLIPIN SYNTHASE"/>
    <property type="match status" value="1"/>
</dbReference>
<dbReference type="SMART" id="SM00155">
    <property type="entry name" value="PLDc"/>
    <property type="match status" value="2"/>
</dbReference>
<dbReference type="GO" id="GO:0008808">
    <property type="term" value="F:cardiolipin synthase activity"/>
    <property type="evidence" value="ECO:0007669"/>
    <property type="project" value="TreeGrafter"/>
</dbReference>
<keyword evidence="3" id="KW-1185">Reference proteome</keyword>
<dbReference type="CDD" id="cd09110">
    <property type="entry name" value="PLDc_CLS_1"/>
    <property type="match status" value="1"/>
</dbReference>
<comment type="caution">
    <text evidence="2">The sequence shown here is derived from an EMBL/GenBank/DDBJ whole genome shotgun (WGS) entry which is preliminary data.</text>
</comment>
<dbReference type="GO" id="GO:0032049">
    <property type="term" value="P:cardiolipin biosynthetic process"/>
    <property type="evidence" value="ECO:0007669"/>
    <property type="project" value="UniProtKB-ARBA"/>
</dbReference>
<evidence type="ECO:0000259" key="1">
    <source>
        <dbReference type="PROSITE" id="PS50035"/>
    </source>
</evidence>
<dbReference type="Proteomes" id="UP000294887">
    <property type="component" value="Unassembled WGS sequence"/>
</dbReference>
<dbReference type="Gene3D" id="3.30.870.10">
    <property type="entry name" value="Endonuclease Chain A"/>
    <property type="match status" value="2"/>
</dbReference>
<gene>
    <name evidence="2" type="ORF">EV695_0584</name>
</gene>
<feature type="domain" description="PLD phosphodiesterase" evidence="1">
    <location>
        <begin position="116"/>
        <end position="143"/>
    </location>
</feature>
<dbReference type="InterPro" id="IPR025202">
    <property type="entry name" value="PLD-like_dom"/>
</dbReference>